<evidence type="ECO:0000256" key="4">
    <source>
        <dbReference type="ARBA" id="ARBA00013095"/>
    </source>
</evidence>
<dbReference type="OrthoDB" id="1466228at2"/>
<keyword evidence="9" id="KW-1015">Disulfide bond</keyword>
<dbReference type="GO" id="GO:0050525">
    <property type="term" value="F:cutinase activity"/>
    <property type="evidence" value="ECO:0007669"/>
    <property type="project" value="UniProtKB-EC"/>
</dbReference>
<dbReference type="PANTHER" id="PTHR22946:SF9">
    <property type="entry name" value="POLYKETIDE TRANSFERASE AF380"/>
    <property type="match status" value="1"/>
</dbReference>
<dbReference type="EC" id="3.1.1.74" evidence="4"/>
<protein>
    <recommendedName>
        <fullName evidence="13">Poly(ethylene terephthalate) hydrolase</fullName>
        <ecNumber evidence="12">3.1.1.101</ecNumber>
        <ecNumber evidence="4">3.1.1.74</ecNumber>
    </recommendedName>
</protein>
<evidence type="ECO:0000256" key="1">
    <source>
        <dbReference type="ARBA" id="ARBA00004418"/>
    </source>
</evidence>
<evidence type="ECO:0000256" key="9">
    <source>
        <dbReference type="ARBA" id="ARBA00023157"/>
    </source>
</evidence>
<dbReference type="Gene3D" id="3.40.50.1820">
    <property type="entry name" value="alpha/beta hydrolase"/>
    <property type="match status" value="1"/>
</dbReference>
<feature type="chain" id="PRO_5018296430" description="Poly(ethylene terephthalate) hydrolase" evidence="15">
    <location>
        <begin position="25"/>
        <end position="288"/>
    </location>
</feature>
<feature type="domain" description="PET hydrolase/cutinase-like" evidence="16">
    <location>
        <begin position="32"/>
        <end position="287"/>
    </location>
</feature>
<evidence type="ECO:0000256" key="10">
    <source>
        <dbReference type="ARBA" id="ARBA00033629"/>
    </source>
</evidence>
<comment type="catalytic activity">
    <reaction evidence="11">
        <text>(ethylene terephthalate)(n) + H2O = (ethylene terephthalate)(n-1) + 4-[(2-hydroxyethoxy)carbonyl]benzoate + H(+)</text>
        <dbReference type="Rhea" id="RHEA:49528"/>
        <dbReference type="Rhea" id="RHEA-COMP:12420"/>
        <dbReference type="Rhea" id="RHEA-COMP:12421"/>
        <dbReference type="ChEBI" id="CHEBI:15377"/>
        <dbReference type="ChEBI" id="CHEBI:15378"/>
        <dbReference type="ChEBI" id="CHEBI:131701"/>
        <dbReference type="ChEBI" id="CHEBI:131704"/>
        <dbReference type="EC" id="3.1.1.101"/>
    </reaction>
    <physiologicalReaction direction="left-to-right" evidence="11">
        <dbReference type="Rhea" id="RHEA:49529"/>
    </physiologicalReaction>
</comment>
<evidence type="ECO:0000313" key="17">
    <source>
        <dbReference type="EMBL" id="ROO83992.1"/>
    </source>
</evidence>
<name>A0A3N1CRP0_9ACTN</name>
<sequence>MLSTLSRVLSVPLAALVALLPVQAAPAAPAGTGPYQRGPAPTEASLTASGGPFAVARTRLVAGRGTAAGTLHYPVDISQGTFGAVAIMPGFLGTEKSIAVYGPLLASHGFVVLTLNAKHRTDRPDARATQLLAALDRLATGPVRDRIDPSRLAVMGHSMGGGAVLRAAAQRPGLKAAVPLAPWHLERDWRTIRVPTLVFGSDDDRVAPVRSHAEPFYQSMTRAPEKAYIELRKRGHLSFITPNPVITKYTVSWLKRYVDEDTRYDRFLCPGPAFPTREINEYRGTCPS</sequence>
<evidence type="ECO:0000256" key="6">
    <source>
        <dbReference type="ARBA" id="ARBA00022525"/>
    </source>
</evidence>
<keyword evidence="8" id="KW-0378">Hydrolase</keyword>
<evidence type="ECO:0000256" key="11">
    <source>
        <dbReference type="ARBA" id="ARBA00033707"/>
    </source>
</evidence>
<dbReference type="PANTHER" id="PTHR22946">
    <property type="entry name" value="DIENELACTONE HYDROLASE DOMAIN-CONTAINING PROTEIN-RELATED"/>
    <property type="match status" value="1"/>
</dbReference>
<reference evidence="17 18" key="1">
    <citation type="submission" date="2018-11" db="EMBL/GenBank/DDBJ databases">
        <title>Sequencing the genomes of 1000 actinobacteria strains.</title>
        <authorList>
            <person name="Klenk H.-P."/>
        </authorList>
    </citation>
    <scope>NUCLEOTIDE SEQUENCE [LARGE SCALE GENOMIC DNA]</scope>
    <source>
        <strain evidence="17 18">DSM 44254</strain>
    </source>
</reference>
<evidence type="ECO:0000256" key="2">
    <source>
        <dbReference type="ARBA" id="ARBA00004613"/>
    </source>
</evidence>
<accession>A0A3N1CRP0</accession>
<dbReference type="InterPro" id="IPR029058">
    <property type="entry name" value="AB_hydrolase_fold"/>
</dbReference>
<organism evidence="17 18">
    <name type="scientific">Actinocorallia herbida</name>
    <dbReference type="NCBI Taxonomy" id="58109"/>
    <lineage>
        <taxon>Bacteria</taxon>
        <taxon>Bacillati</taxon>
        <taxon>Actinomycetota</taxon>
        <taxon>Actinomycetes</taxon>
        <taxon>Streptosporangiales</taxon>
        <taxon>Thermomonosporaceae</taxon>
        <taxon>Actinocorallia</taxon>
    </lineage>
</organism>
<evidence type="ECO:0000256" key="14">
    <source>
        <dbReference type="ARBA" id="ARBA00034045"/>
    </source>
</evidence>
<evidence type="ECO:0000256" key="3">
    <source>
        <dbReference type="ARBA" id="ARBA00008645"/>
    </source>
</evidence>
<dbReference type="SUPFAM" id="SSF53474">
    <property type="entry name" value="alpha/beta-Hydrolases"/>
    <property type="match status" value="1"/>
</dbReference>
<dbReference type="Pfam" id="PF12740">
    <property type="entry name" value="PETase"/>
    <property type="match status" value="1"/>
</dbReference>
<dbReference type="InterPro" id="IPR041127">
    <property type="entry name" value="PET_hydrolase/cutinase-like"/>
</dbReference>
<keyword evidence="7" id="KW-0574">Periplasm</keyword>
<keyword evidence="5" id="KW-0719">Serine esterase</keyword>
<dbReference type="GO" id="GO:0005576">
    <property type="term" value="C:extracellular region"/>
    <property type="evidence" value="ECO:0007669"/>
    <property type="project" value="UniProtKB-SubCell"/>
</dbReference>
<evidence type="ECO:0000256" key="7">
    <source>
        <dbReference type="ARBA" id="ARBA00022764"/>
    </source>
</evidence>
<comment type="catalytic activity">
    <reaction evidence="10">
        <text>a butanoate ester + H2O = an aliphatic alcohol + butanoate + H(+)</text>
        <dbReference type="Rhea" id="RHEA:47348"/>
        <dbReference type="ChEBI" id="CHEBI:2571"/>
        <dbReference type="ChEBI" id="CHEBI:15377"/>
        <dbReference type="ChEBI" id="CHEBI:15378"/>
        <dbReference type="ChEBI" id="CHEBI:17968"/>
        <dbReference type="ChEBI" id="CHEBI:50477"/>
    </reaction>
    <physiologicalReaction direction="left-to-right" evidence="10">
        <dbReference type="Rhea" id="RHEA:47349"/>
    </physiologicalReaction>
</comment>
<evidence type="ECO:0000259" key="16">
    <source>
        <dbReference type="Pfam" id="PF12740"/>
    </source>
</evidence>
<gene>
    <name evidence="17" type="ORF">EDD29_1503</name>
</gene>
<evidence type="ECO:0000256" key="12">
    <source>
        <dbReference type="ARBA" id="ARBA00033764"/>
    </source>
</evidence>
<dbReference type="EMBL" id="RJKE01000001">
    <property type="protein sequence ID" value="ROO83992.1"/>
    <property type="molecule type" value="Genomic_DNA"/>
</dbReference>
<dbReference type="GO" id="GO:0042597">
    <property type="term" value="C:periplasmic space"/>
    <property type="evidence" value="ECO:0007669"/>
    <property type="project" value="UniProtKB-SubCell"/>
</dbReference>
<dbReference type="AlphaFoldDB" id="A0A3N1CRP0"/>
<keyword evidence="6" id="KW-0964">Secreted</keyword>
<dbReference type="EC" id="3.1.1.101" evidence="12"/>
<evidence type="ECO:0000256" key="13">
    <source>
        <dbReference type="ARBA" id="ARBA00033780"/>
    </source>
</evidence>
<evidence type="ECO:0000256" key="8">
    <source>
        <dbReference type="ARBA" id="ARBA00022801"/>
    </source>
</evidence>
<comment type="caution">
    <text evidence="17">The sequence shown here is derived from an EMBL/GenBank/DDBJ whole genome shotgun (WGS) entry which is preliminary data.</text>
</comment>
<keyword evidence="18" id="KW-1185">Reference proteome</keyword>
<proteinExistence type="inferred from homology"/>
<keyword evidence="15" id="KW-0732">Signal</keyword>
<dbReference type="Proteomes" id="UP000272400">
    <property type="component" value="Unassembled WGS sequence"/>
</dbReference>
<feature type="signal peptide" evidence="15">
    <location>
        <begin position="1"/>
        <end position="24"/>
    </location>
</feature>
<evidence type="ECO:0000313" key="18">
    <source>
        <dbReference type="Proteomes" id="UP000272400"/>
    </source>
</evidence>
<dbReference type="RefSeq" id="WP_123663557.1">
    <property type="nucleotide sequence ID" value="NZ_RJKE01000001.1"/>
</dbReference>
<evidence type="ECO:0000256" key="5">
    <source>
        <dbReference type="ARBA" id="ARBA00022487"/>
    </source>
</evidence>
<evidence type="ECO:0000256" key="15">
    <source>
        <dbReference type="SAM" id="SignalP"/>
    </source>
</evidence>
<comment type="similarity">
    <text evidence="3">Belongs to the AB hydrolase superfamily.</text>
</comment>
<comment type="catalytic activity">
    <reaction evidence="14">
        <text>cutin + H2O = cutin monomers.</text>
        <dbReference type="EC" id="3.1.1.74"/>
    </reaction>
</comment>
<comment type="subcellular location">
    <subcellularLocation>
        <location evidence="1">Periplasm</location>
    </subcellularLocation>
    <subcellularLocation>
        <location evidence="2">Secreted</location>
    </subcellularLocation>
</comment>
<dbReference type="InterPro" id="IPR050261">
    <property type="entry name" value="FrsA_esterase"/>
</dbReference>